<dbReference type="PANTHER" id="PTHR46600:SF11">
    <property type="entry name" value="THAP DOMAIN-CONTAINING PROTEIN 10"/>
    <property type="match status" value="1"/>
</dbReference>
<dbReference type="SUPFAM" id="SSF57716">
    <property type="entry name" value="Glucocorticoid receptor-like (DNA-binding domain)"/>
    <property type="match status" value="2"/>
</dbReference>
<dbReference type="PROSITE" id="PS50950">
    <property type="entry name" value="ZF_THAP"/>
    <property type="match status" value="2"/>
</dbReference>
<proteinExistence type="predicted"/>
<feature type="domain" description="THAP-type" evidence="7">
    <location>
        <begin position="100"/>
        <end position="170"/>
    </location>
</feature>
<evidence type="ECO:0000313" key="8">
    <source>
        <dbReference type="EMBL" id="JAC39872.1"/>
    </source>
</evidence>
<feature type="coiled-coil region" evidence="6">
    <location>
        <begin position="257"/>
        <end position="284"/>
    </location>
</feature>
<dbReference type="Pfam" id="PF05485">
    <property type="entry name" value="THAP"/>
    <property type="match status" value="2"/>
</dbReference>
<dbReference type="InterPro" id="IPR021896">
    <property type="entry name" value="THAP9-like_HTH"/>
</dbReference>
<keyword evidence="1" id="KW-0479">Metal-binding</keyword>
<accession>A0A034VCM8</accession>
<sequence>EKFSSVANSCSKVRKCRVRECETESSGRFFSFPKGEEELLKWVENLRIPPTQDLPTHNAFVCIKHFEQSAVGVKKLKAHAVPTLNLGYDEPPKHLWTAPLPIRRCCITNCVNKQKTLYKFPKEKDVRESWAKACNLVVSPSDSLFICRSHFDSQYVTKFKLLPGAFPCFRLGSALSRSSSSADSSWVCPPVSNTYGRHEVAVGSKEEKDDITLREFEEYSILEERRLGLEPQNNDVGYALDSRERFARSARYYQSNALKLNNKIKELEDIIKDLEKRYQDLSKCAIVADVNSSKDAITFARMIVTKRTTFSDEERALAQNINYMSNKSYNFMRDDLGFALPSKSSLLRWRPIKYVVPGFDANVLGNLEKITKKMSVLERNCVLLFDEISIKTDLTYNRVRDVIDGFVDYGEGHREMKLEMLLTGLWIMGKAIVK</sequence>
<keyword evidence="3" id="KW-0862">Zinc</keyword>
<protein>
    <recommendedName>
        <fullName evidence="7">THAP-type domain-containing protein</fullName>
    </recommendedName>
</protein>
<evidence type="ECO:0000256" key="2">
    <source>
        <dbReference type="ARBA" id="ARBA00022771"/>
    </source>
</evidence>
<dbReference type="GO" id="GO:0008270">
    <property type="term" value="F:zinc ion binding"/>
    <property type="evidence" value="ECO:0007669"/>
    <property type="project" value="UniProtKB-KW"/>
</dbReference>
<dbReference type="Pfam" id="PF21787">
    <property type="entry name" value="TNP-like_RNaseH_N"/>
    <property type="match status" value="1"/>
</dbReference>
<keyword evidence="6" id="KW-0175">Coiled coil</keyword>
<feature type="non-terminal residue" evidence="8">
    <location>
        <position position="1"/>
    </location>
</feature>
<name>A0A034VCM8_BACDO</name>
<evidence type="ECO:0000256" key="1">
    <source>
        <dbReference type="ARBA" id="ARBA00022723"/>
    </source>
</evidence>
<dbReference type="PANTHER" id="PTHR46600">
    <property type="entry name" value="THAP DOMAIN-CONTAINING"/>
    <property type="match status" value="1"/>
</dbReference>
<evidence type="ECO:0000256" key="3">
    <source>
        <dbReference type="ARBA" id="ARBA00022833"/>
    </source>
</evidence>
<dbReference type="InterPro" id="IPR048365">
    <property type="entry name" value="TNP-like_RNaseH_N"/>
</dbReference>
<dbReference type="Pfam" id="PF12017">
    <property type="entry name" value="Tnp_P_element"/>
    <property type="match status" value="1"/>
</dbReference>
<keyword evidence="2 5" id="KW-0863">Zinc-finger</keyword>
<evidence type="ECO:0000256" key="6">
    <source>
        <dbReference type="SAM" id="Coils"/>
    </source>
</evidence>
<dbReference type="EMBL" id="GAKP01019080">
    <property type="protein sequence ID" value="JAC39872.1"/>
    <property type="molecule type" value="Transcribed_RNA"/>
</dbReference>
<organism evidence="8">
    <name type="scientific">Bactrocera dorsalis</name>
    <name type="common">Oriental fruit fly</name>
    <name type="synonym">Dacus dorsalis</name>
    <dbReference type="NCBI Taxonomy" id="27457"/>
    <lineage>
        <taxon>Eukaryota</taxon>
        <taxon>Metazoa</taxon>
        <taxon>Ecdysozoa</taxon>
        <taxon>Arthropoda</taxon>
        <taxon>Hexapoda</taxon>
        <taxon>Insecta</taxon>
        <taxon>Pterygota</taxon>
        <taxon>Neoptera</taxon>
        <taxon>Endopterygota</taxon>
        <taxon>Diptera</taxon>
        <taxon>Brachycera</taxon>
        <taxon>Muscomorpha</taxon>
        <taxon>Tephritoidea</taxon>
        <taxon>Tephritidae</taxon>
        <taxon>Bactrocera</taxon>
        <taxon>Bactrocera</taxon>
    </lineage>
</organism>
<reference evidence="8" key="1">
    <citation type="journal article" date="2014" name="BMC Genomics">
        <title>Characterizing the developmental transcriptome of the oriental fruit fly, Bactrocera dorsalis (Diptera: Tephritidae) through comparative genomic analysis with Drosophila melanogaster utilizing modENCODE datasets.</title>
        <authorList>
            <person name="Geib S.M."/>
            <person name="Calla B."/>
            <person name="Hall B."/>
            <person name="Hou S."/>
            <person name="Manoukis N.C."/>
        </authorList>
    </citation>
    <scope>NUCLEOTIDE SEQUENCE</scope>
    <source>
        <strain evidence="8">Punador</strain>
    </source>
</reference>
<dbReference type="OrthoDB" id="7960642at2759"/>
<evidence type="ECO:0000256" key="4">
    <source>
        <dbReference type="ARBA" id="ARBA00023125"/>
    </source>
</evidence>
<dbReference type="InterPro" id="IPR006612">
    <property type="entry name" value="THAP_Znf"/>
</dbReference>
<dbReference type="InterPro" id="IPR026516">
    <property type="entry name" value="THAP1/10"/>
</dbReference>
<dbReference type="SMART" id="SM00692">
    <property type="entry name" value="DM3"/>
    <property type="match status" value="2"/>
</dbReference>
<dbReference type="AlphaFoldDB" id="A0A034VCM8"/>
<evidence type="ECO:0000256" key="5">
    <source>
        <dbReference type="PROSITE-ProRule" id="PRU00309"/>
    </source>
</evidence>
<feature type="domain" description="THAP-type" evidence="7">
    <location>
        <begin position="12"/>
        <end position="85"/>
    </location>
</feature>
<keyword evidence="4 5" id="KW-0238">DNA-binding</keyword>
<dbReference type="SMART" id="SM00980">
    <property type="entry name" value="THAP"/>
    <property type="match status" value="2"/>
</dbReference>
<evidence type="ECO:0000259" key="7">
    <source>
        <dbReference type="PROSITE" id="PS50950"/>
    </source>
</evidence>
<dbReference type="GO" id="GO:0043565">
    <property type="term" value="F:sequence-specific DNA binding"/>
    <property type="evidence" value="ECO:0007669"/>
    <property type="project" value="InterPro"/>
</dbReference>